<evidence type="ECO:0000256" key="1">
    <source>
        <dbReference type="ARBA" id="ARBA00000439"/>
    </source>
</evidence>
<keyword evidence="12" id="KW-1185">Reference proteome</keyword>
<keyword evidence="5 10" id="KW-0328">Glycosyltransferase</keyword>
<evidence type="ECO:0000256" key="7">
    <source>
        <dbReference type="ARBA" id="ARBA00023277"/>
    </source>
</evidence>
<dbReference type="Pfam" id="PF02446">
    <property type="entry name" value="Glyco_hydro_77"/>
    <property type="match status" value="1"/>
</dbReference>
<comment type="caution">
    <text evidence="11">The sequence shown here is derived from an EMBL/GenBank/DDBJ whole genome shotgun (WGS) entry which is preliminary data.</text>
</comment>
<evidence type="ECO:0000256" key="3">
    <source>
        <dbReference type="ARBA" id="ARBA00012560"/>
    </source>
</evidence>
<dbReference type="SUPFAM" id="SSF51445">
    <property type="entry name" value="(Trans)glycosidases"/>
    <property type="match status" value="1"/>
</dbReference>
<evidence type="ECO:0000313" key="12">
    <source>
        <dbReference type="Proteomes" id="UP000461880"/>
    </source>
</evidence>
<evidence type="ECO:0000313" key="11">
    <source>
        <dbReference type="EMBL" id="MSS57586.1"/>
    </source>
</evidence>
<dbReference type="NCBIfam" id="NF011080">
    <property type="entry name" value="PRK14508.1-3"/>
    <property type="match status" value="1"/>
</dbReference>
<gene>
    <name evidence="11" type="primary">malQ</name>
    <name evidence="11" type="ORF">FYJ51_01505</name>
</gene>
<name>A0A7X2NQQ1_9FIRM</name>
<keyword evidence="6 10" id="KW-0808">Transferase</keyword>
<protein>
    <recommendedName>
        <fullName evidence="4 10">4-alpha-glucanotransferase</fullName>
        <ecNumber evidence="3 10">2.4.1.25</ecNumber>
    </recommendedName>
    <alternativeName>
        <fullName evidence="8 10">Amylomaltase</fullName>
    </alternativeName>
    <alternativeName>
        <fullName evidence="9 10">Disproportionating enzyme</fullName>
    </alternativeName>
</protein>
<evidence type="ECO:0000256" key="8">
    <source>
        <dbReference type="ARBA" id="ARBA00031423"/>
    </source>
</evidence>
<evidence type="ECO:0000256" key="4">
    <source>
        <dbReference type="ARBA" id="ARBA00020295"/>
    </source>
</evidence>
<evidence type="ECO:0000256" key="10">
    <source>
        <dbReference type="RuleBase" id="RU361207"/>
    </source>
</evidence>
<comment type="catalytic activity">
    <reaction evidence="1 10">
        <text>Transfers a segment of a (1-&gt;4)-alpha-D-glucan to a new position in an acceptor, which may be glucose or a (1-&gt;4)-alpha-D-glucan.</text>
        <dbReference type="EC" id="2.4.1.25"/>
    </reaction>
</comment>
<dbReference type="GO" id="GO:0005975">
    <property type="term" value="P:carbohydrate metabolic process"/>
    <property type="evidence" value="ECO:0007669"/>
    <property type="project" value="InterPro"/>
</dbReference>
<comment type="similarity">
    <text evidence="2 10">Belongs to the disproportionating enzyme family.</text>
</comment>
<dbReference type="EC" id="2.4.1.25" evidence="3 10"/>
<keyword evidence="7 10" id="KW-0119">Carbohydrate metabolism</keyword>
<reference evidence="11 12" key="1">
    <citation type="submission" date="2019-08" db="EMBL/GenBank/DDBJ databases">
        <title>In-depth cultivation of the pig gut microbiome towards novel bacterial diversity and tailored functional studies.</title>
        <authorList>
            <person name="Wylensek D."/>
            <person name="Hitch T.C.A."/>
            <person name="Clavel T."/>
        </authorList>
    </citation>
    <scope>NUCLEOTIDE SEQUENCE [LARGE SCALE GENOMIC DNA]</scope>
    <source>
        <strain evidence="11 12">Oil+RF-744-GAM-WT-6</strain>
    </source>
</reference>
<organism evidence="11 12">
    <name type="scientific">Stecheria intestinalis</name>
    <dbReference type="NCBI Taxonomy" id="2606630"/>
    <lineage>
        <taxon>Bacteria</taxon>
        <taxon>Bacillati</taxon>
        <taxon>Bacillota</taxon>
        <taxon>Erysipelotrichia</taxon>
        <taxon>Erysipelotrichales</taxon>
        <taxon>Erysipelotrichaceae</taxon>
        <taxon>Stecheria</taxon>
    </lineage>
</organism>
<proteinExistence type="inferred from homology"/>
<dbReference type="InterPro" id="IPR003385">
    <property type="entry name" value="Glyco_hydro_77"/>
</dbReference>
<evidence type="ECO:0000256" key="6">
    <source>
        <dbReference type="ARBA" id="ARBA00022679"/>
    </source>
</evidence>
<dbReference type="PANTHER" id="PTHR32438">
    <property type="entry name" value="4-ALPHA-GLUCANOTRANSFERASE DPE1, CHLOROPLASTIC/AMYLOPLASTIC"/>
    <property type="match status" value="1"/>
</dbReference>
<evidence type="ECO:0000256" key="2">
    <source>
        <dbReference type="ARBA" id="ARBA00005684"/>
    </source>
</evidence>
<dbReference type="EMBL" id="VUMN01000002">
    <property type="protein sequence ID" value="MSS57586.1"/>
    <property type="molecule type" value="Genomic_DNA"/>
</dbReference>
<evidence type="ECO:0000256" key="9">
    <source>
        <dbReference type="ARBA" id="ARBA00031501"/>
    </source>
</evidence>
<accession>A0A7X2NQQ1</accession>
<dbReference type="GO" id="GO:0004134">
    <property type="term" value="F:4-alpha-glucanotransferase activity"/>
    <property type="evidence" value="ECO:0007669"/>
    <property type="project" value="UniProtKB-EC"/>
</dbReference>
<dbReference type="InterPro" id="IPR017853">
    <property type="entry name" value="GH"/>
</dbReference>
<sequence length="505" mass="57827">METRSAGILLPITSLPSRYGIGTMGREARKFIDFLEKAGQSWWQILPLGPTGYGDSPYQSFSTFAGNPYLIDLDDLAKEGYLKPSEYRKISWGDDPKRVDYGLLYEKRFGVLCKAAERLELNPPADYASFLKKNAFWLEDYALFMAEKYEHGGISYQEWEEPLRLHEEKTIQKEKIRLKEEVSFWSALQYLFFHQYSSMKKYANAHGIGIIGDVPIYVSPDSSDIWANPELFQLGKDRRPKMVAGVPGDAFTPDGQLWGNPLYDWKKMKEDGYAWWTERIRYQSNLVDLLRIDHFRGFESYFAIPAEDQNARRGEWKKGPGIEFFRTVEKKLGKLNLIAEDLGFLTPEVIQMVKDTGYPGMKVLQFAFDPRDTGGGYLPHQYPRNCVVYAGTHDNDTIMGWVHSAPKPFVKRAEKYLHLDEKEGYNWGVLRGAYESVASLAVMQFQDILGLGSEGRINTPSTVGGNWTWRCEEGAFTGTLARKLRSWMELYGRLPREKKAAGSSD</sequence>
<dbReference type="PANTHER" id="PTHR32438:SF5">
    <property type="entry name" value="4-ALPHA-GLUCANOTRANSFERASE DPE1, CHLOROPLASTIC_AMYLOPLASTIC"/>
    <property type="match status" value="1"/>
</dbReference>
<dbReference type="Gene3D" id="3.20.20.80">
    <property type="entry name" value="Glycosidases"/>
    <property type="match status" value="1"/>
</dbReference>
<dbReference type="RefSeq" id="WP_154502395.1">
    <property type="nucleotide sequence ID" value="NZ_VUMN01000002.1"/>
</dbReference>
<dbReference type="AlphaFoldDB" id="A0A7X2NQQ1"/>
<dbReference type="Proteomes" id="UP000461880">
    <property type="component" value="Unassembled WGS sequence"/>
</dbReference>
<dbReference type="NCBIfam" id="TIGR00217">
    <property type="entry name" value="malQ"/>
    <property type="match status" value="1"/>
</dbReference>
<evidence type="ECO:0000256" key="5">
    <source>
        <dbReference type="ARBA" id="ARBA00022676"/>
    </source>
</evidence>